<protein>
    <submittedName>
        <fullName evidence="4">Glycoside hydrolase family 15 protein</fullName>
    </submittedName>
</protein>
<dbReference type="InterPro" id="IPR012341">
    <property type="entry name" value="6hp_glycosidase-like_sf"/>
</dbReference>
<name>A0ABW2N8F8_9ACTN</name>
<evidence type="ECO:0000313" key="4">
    <source>
        <dbReference type="EMBL" id="MFC7362210.1"/>
    </source>
</evidence>
<dbReference type="InterPro" id="IPR011613">
    <property type="entry name" value="GH15-like"/>
</dbReference>
<evidence type="ECO:0000259" key="2">
    <source>
        <dbReference type="Pfam" id="PF00723"/>
    </source>
</evidence>
<sequence length="616" mass="67133">MPRHIEDYALIGDLRTAALVGLDGAIEWLSLPRFDSPAVYASLLGEAQHGQWRLAPAGQGICSRRRYQTNTLLLETEWTTADGVVRITDFMVPGSSTPMVVRIVDGLVGTVEMRTHIAPRMGYGKDAPTLSSTLGCLVATAGSDELWLTSDVPLNATNAAWTGTFTVSAADRVSFTLVYNTSGEPSQTNPDAEAAMINTATFWTEWVGRSTYAGRWETEVNASLILLKALTYSPTGSILAAATTSLPELVGGTRNWDYRYSWLRDATFTLKAFLSTGHLEEAEAWRDWLVHTVMDDPSAMQIMYSVDGAGHLPEQTLDWLPGHADSTPVRVGNAAATQQQNDVWGEVLDILSTARDAGVPDAPEQAKLEAALLSHIESHWRETDHGLWEVRGPRRHFAHSKLLAWVGVDRAVKHLEQQQPDQENLGRLKALRQTIAQEISDRAYHPGRRAFTQSYGSRRLDAAVLLMPHYGFLPWDDPRMMATVDAIQSDLTLHGLVLRYAVTDGGHNVDGLPGSEGAFLAASFWLADALQGQGRTEEATELFKRLLSLRNDVGLLSEEYDPSTARHLGNTPQAFSHASLVITALSLSKAGASATSSATSRGGIPEPTVESRAEVA</sequence>
<evidence type="ECO:0000313" key="5">
    <source>
        <dbReference type="Proteomes" id="UP001596524"/>
    </source>
</evidence>
<dbReference type="PANTHER" id="PTHR31616:SF0">
    <property type="entry name" value="GLUCAN 1,4-ALPHA-GLUCOSIDASE"/>
    <property type="match status" value="1"/>
</dbReference>
<dbReference type="InterPro" id="IPR045582">
    <property type="entry name" value="Trehalase-like_N"/>
</dbReference>
<dbReference type="InterPro" id="IPR008928">
    <property type="entry name" value="6-hairpin_glycosidase_sf"/>
</dbReference>
<dbReference type="GO" id="GO:0016787">
    <property type="term" value="F:hydrolase activity"/>
    <property type="evidence" value="ECO:0007669"/>
    <property type="project" value="UniProtKB-KW"/>
</dbReference>
<evidence type="ECO:0000259" key="3">
    <source>
        <dbReference type="Pfam" id="PF19291"/>
    </source>
</evidence>
<feature type="region of interest" description="Disordered" evidence="1">
    <location>
        <begin position="595"/>
        <end position="616"/>
    </location>
</feature>
<keyword evidence="5" id="KW-1185">Reference proteome</keyword>
<accession>A0ABW2N8F8</accession>
<dbReference type="PANTHER" id="PTHR31616">
    <property type="entry name" value="TREHALASE"/>
    <property type="match status" value="1"/>
</dbReference>
<dbReference type="Proteomes" id="UP001596524">
    <property type="component" value="Unassembled WGS sequence"/>
</dbReference>
<organism evidence="4 5">
    <name type="scientific">Nocardioides astragali</name>
    <dbReference type="NCBI Taxonomy" id="1776736"/>
    <lineage>
        <taxon>Bacteria</taxon>
        <taxon>Bacillati</taxon>
        <taxon>Actinomycetota</taxon>
        <taxon>Actinomycetes</taxon>
        <taxon>Propionibacteriales</taxon>
        <taxon>Nocardioidaceae</taxon>
        <taxon>Nocardioides</taxon>
    </lineage>
</organism>
<keyword evidence="4" id="KW-0378">Hydrolase</keyword>
<dbReference type="SUPFAM" id="SSF48208">
    <property type="entry name" value="Six-hairpin glycosidases"/>
    <property type="match status" value="1"/>
</dbReference>
<reference evidence="5" key="1">
    <citation type="journal article" date="2019" name="Int. J. Syst. Evol. Microbiol.">
        <title>The Global Catalogue of Microorganisms (GCM) 10K type strain sequencing project: providing services to taxonomists for standard genome sequencing and annotation.</title>
        <authorList>
            <consortium name="The Broad Institute Genomics Platform"/>
            <consortium name="The Broad Institute Genome Sequencing Center for Infectious Disease"/>
            <person name="Wu L."/>
            <person name="Ma J."/>
        </authorList>
    </citation>
    <scope>NUCLEOTIDE SEQUENCE [LARGE SCALE GENOMIC DNA]</scope>
    <source>
        <strain evidence="5">FCH27</strain>
    </source>
</reference>
<proteinExistence type="predicted"/>
<dbReference type="Pfam" id="PF19291">
    <property type="entry name" value="TREH_N"/>
    <property type="match status" value="1"/>
</dbReference>
<dbReference type="Gene3D" id="1.50.10.10">
    <property type="match status" value="1"/>
</dbReference>
<dbReference type="Pfam" id="PF00723">
    <property type="entry name" value="Glyco_hydro_15"/>
    <property type="match status" value="1"/>
</dbReference>
<dbReference type="RefSeq" id="WP_255892061.1">
    <property type="nucleotide sequence ID" value="NZ_JAFMZM010000005.1"/>
</dbReference>
<feature type="domain" description="Trehalase-like N-terminal" evidence="3">
    <location>
        <begin position="4"/>
        <end position="150"/>
    </location>
</feature>
<comment type="caution">
    <text evidence="4">The sequence shown here is derived from an EMBL/GenBank/DDBJ whole genome shotgun (WGS) entry which is preliminary data.</text>
</comment>
<feature type="domain" description="GH15-like" evidence="2">
    <location>
        <begin position="222"/>
        <end position="584"/>
    </location>
</feature>
<gene>
    <name evidence="4" type="ORF">ACFQO6_18205</name>
</gene>
<evidence type="ECO:0000256" key="1">
    <source>
        <dbReference type="SAM" id="MobiDB-lite"/>
    </source>
</evidence>
<dbReference type="EMBL" id="JBHTCH010000021">
    <property type="protein sequence ID" value="MFC7362210.1"/>
    <property type="molecule type" value="Genomic_DNA"/>
</dbReference>